<evidence type="ECO:0000313" key="1">
    <source>
        <dbReference type="EMBL" id="ERI81968.1"/>
    </source>
</evidence>
<dbReference type="HOGENOM" id="CLU_2894705_0_0_10"/>
<evidence type="ECO:0000313" key="2">
    <source>
        <dbReference type="Proteomes" id="UP000016496"/>
    </source>
</evidence>
<proteinExistence type="predicted"/>
<dbReference type="EMBL" id="AWSV01000147">
    <property type="protein sequence ID" value="ERI81968.1"/>
    <property type="molecule type" value="Genomic_DNA"/>
</dbReference>
<dbReference type="Proteomes" id="UP000016496">
    <property type="component" value="Unassembled WGS sequence"/>
</dbReference>
<comment type="caution">
    <text evidence="1">The sequence shown here is derived from an EMBL/GenBank/DDBJ whole genome shotgun (WGS) entry which is preliminary data.</text>
</comment>
<dbReference type="AlphaFoldDB" id="U2CD71"/>
<organism evidence="1 2">
    <name type="scientific">Bacteroides pyogenes F0041</name>
    <dbReference type="NCBI Taxonomy" id="1321819"/>
    <lineage>
        <taxon>Bacteria</taxon>
        <taxon>Pseudomonadati</taxon>
        <taxon>Bacteroidota</taxon>
        <taxon>Bacteroidia</taxon>
        <taxon>Bacteroidales</taxon>
        <taxon>Bacteroidaceae</taxon>
        <taxon>Bacteroides</taxon>
    </lineage>
</organism>
<sequence>MVPSQRQLELEALLPEYGARLSRRGVTVKTLYEEYRETHPNPCCRPCRALCRRPDVDRLCRR</sequence>
<protein>
    <submittedName>
        <fullName evidence="1">Uncharacterized protein</fullName>
    </submittedName>
</protein>
<reference evidence="1 2" key="1">
    <citation type="submission" date="2013-08" db="EMBL/GenBank/DDBJ databases">
        <authorList>
            <person name="Weinstock G."/>
            <person name="Sodergren E."/>
            <person name="Wylie T."/>
            <person name="Fulton L."/>
            <person name="Fulton R."/>
            <person name="Fronick C."/>
            <person name="O'Laughlin M."/>
            <person name="Godfrey J."/>
            <person name="Miner T."/>
            <person name="Herter B."/>
            <person name="Appelbaum E."/>
            <person name="Cordes M."/>
            <person name="Lek S."/>
            <person name="Wollam A."/>
            <person name="Pepin K.H."/>
            <person name="Palsikar V.B."/>
            <person name="Mitreva M."/>
            <person name="Wilson R.K."/>
        </authorList>
    </citation>
    <scope>NUCLEOTIDE SEQUENCE [LARGE SCALE GENOMIC DNA]</scope>
    <source>
        <strain evidence="1 2">F0041</strain>
    </source>
</reference>
<gene>
    <name evidence="1" type="ORF">HMPREF1981_02792</name>
</gene>
<accession>U2CD71</accession>
<name>U2CD71_9BACE</name>